<keyword evidence="4" id="KW-0206">Cytoskeleton</keyword>
<dbReference type="InterPro" id="IPR027012">
    <property type="entry name" value="Enkurin_dom"/>
</dbReference>
<evidence type="ECO:0000313" key="8">
    <source>
        <dbReference type="EMBL" id="BES96149.1"/>
    </source>
</evidence>
<feature type="compositionally biased region" description="Basic and acidic residues" evidence="6">
    <location>
        <begin position="86"/>
        <end position="104"/>
    </location>
</feature>
<sequence>MSSCSQDESFGDISNEDIKHLVFRTEPEEVNFTMYRSKFKDLARQQLKSGRDCHRTMGFANGFYAPSPEQFLKKRSRKLYVAQVEKPEKKPGKEQPPVPRKDDWNNAPARVEQNFLINNIRKAVRSVPPTGPSRAFDTALGRRVHNCNLLIPTFAWSENFAKVPEYIRKMKEKQMKREMKQKENVEAPQEETRIHVISEADRQEMLKNLKNVWAELQREFQVLPVLNDTLPKIKRKEALEAKLIEVEKDIKLIEDNLRIYIIQDPKDTRCAKPHDPDPCYQHLNSMRRKTML</sequence>
<reference evidence="8 9" key="1">
    <citation type="submission" date="2023-09" db="EMBL/GenBank/DDBJ databases">
        <title>Nesidiocoris tenuis whole genome shotgun sequence.</title>
        <authorList>
            <person name="Shibata T."/>
            <person name="Shimoda M."/>
            <person name="Kobayashi T."/>
            <person name="Uehara T."/>
        </authorList>
    </citation>
    <scope>NUCLEOTIDE SEQUENCE [LARGE SCALE GENOMIC DNA]</scope>
    <source>
        <strain evidence="8 9">Japan</strain>
    </source>
</reference>
<accession>A0ABN7AXV4</accession>
<gene>
    <name evidence="8" type="ORF">NTJ_08958</name>
</gene>
<dbReference type="PANTHER" id="PTHR21490:SF0">
    <property type="entry name" value="ENKURIN"/>
    <property type="match status" value="1"/>
</dbReference>
<keyword evidence="9" id="KW-1185">Reference proteome</keyword>
<evidence type="ECO:0000256" key="6">
    <source>
        <dbReference type="SAM" id="MobiDB-lite"/>
    </source>
</evidence>
<evidence type="ECO:0000256" key="4">
    <source>
        <dbReference type="ARBA" id="ARBA00023212"/>
    </source>
</evidence>
<evidence type="ECO:0000256" key="1">
    <source>
        <dbReference type="ARBA" id="ARBA00004138"/>
    </source>
</evidence>
<dbReference type="Proteomes" id="UP001307889">
    <property type="component" value="Chromosome 7"/>
</dbReference>
<organism evidence="8 9">
    <name type="scientific">Nesidiocoris tenuis</name>
    <dbReference type="NCBI Taxonomy" id="355587"/>
    <lineage>
        <taxon>Eukaryota</taxon>
        <taxon>Metazoa</taxon>
        <taxon>Ecdysozoa</taxon>
        <taxon>Arthropoda</taxon>
        <taxon>Hexapoda</taxon>
        <taxon>Insecta</taxon>
        <taxon>Pterygota</taxon>
        <taxon>Neoptera</taxon>
        <taxon>Paraneoptera</taxon>
        <taxon>Hemiptera</taxon>
        <taxon>Heteroptera</taxon>
        <taxon>Panheteroptera</taxon>
        <taxon>Cimicomorpha</taxon>
        <taxon>Miridae</taxon>
        <taxon>Dicyphina</taxon>
        <taxon>Nesidiocoris</taxon>
    </lineage>
</organism>
<dbReference type="EMBL" id="AP028915">
    <property type="protein sequence ID" value="BES96149.1"/>
    <property type="molecule type" value="Genomic_DNA"/>
</dbReference>
<keyword evidence="3" id="KW-0963">Cytoplasm</keyword>
<dbReference type="InterPro" id="IPR052102">
    <property type="entry name" value="Enkurin_domain-protein"/>
</dbReference>
<keyword evidence="5" id="KW-0966">Cell projection</keyword>
<feature type="domain" description="Enkurin" evidence="7">
    <location>
        <begin position="169"/>
        <end position="261"/>
    </location>
</feature>
<evidence type="ECO:0000256" key="3">
    <source>
        <dbReference type="ARBA" id="ARBA00022490"/>
    </source>
</evidence>
<evidence type="ECO:0000313" key="9">
    <source>
        <dbReference type="Proteomes" id="UP001307889"/>
    </source>
</evidence>
<comment type="subcellular location">
    <subcellularLocation>
        <location evidence="1">Cell projection</location>
        <location evidence="1">Cilium</location>
    </subcellularLocation>
    <subcellularLocation>
        <location evidence="2">Cytoplasm</location>
        <location evidence="2">Cytoskeleton</location>
    </subcellularLocation>
</comment>
<dbReference type="Pfam" id="PF13864">
    <property type="entry name" value="Enkurin"/>
    <property type="match status" value="1"/>
</dbReference>
<evidence type="ECO:0000256" key="5">
    <source>
        <dbReference type="ARBA" id="ARBA00023273"/>
    </source>
</evidence>
<protein>
    <submittedName>
        <fullName evidence="8">Enkurin, TRPC channel interacting protein</fullName>
    </submittedName>
</protein>
<proteinExistence type="predicted"/>
<dbReference type="PANTHER" id="PTHR21490">
    <property type="entry name" value="ENKURIN-RELATED"/>
    <property type="match status" value="1"/>
</dbReference>
<feature type="region of interest" description="Disordered" evidence="6">
    <location>
        <begin position="86"/>
        <end position="107"/>
    </location>
</feature>
<dbReference type="PROSITE" id="PS51665">
    <property type="entry name" value="ENKURIN"/>
    <property type="match status" value="1"/>
</dbReference>
<evidence type="ECO:0000259" key="7">
    <source>
        <dbReference type="PROSITE" id="PS51665"/>
    </source>
</evidence>
<name>A0ABN7AXV4_9HEMI</name>
<evidence type="ECO:0000256" key="2">
    <source>
        <dbReference type="ARBA" id="ARBA00004245"/>
    </source>
</evidence>